<evidence type="ECO:0000313" key="8">
    <source>
        <dbReference type="Proteomes" id="UP000334990"/>
    </source>
</evidence>
<evidence type="ECO:0000256" key="5">
    <source>
        <dbReference type="ARBA" id="ARBA00023136"/>
    </source>
</evidence>
<sequence>MSVAVSQVSVGQQAYIGFGAYATIFFTQRGVTPYLAVVLAAVASALLAVVLAPLLLRLRGGQFAVGTWVVAEALALLIALDEGLGGGTGISLRGLNVYEPDLRRAYTFWLTLAFTLVLLVVVFVILRHRTGMALQAIRDDEEAAASLGVRTGPLKFGLFVLAGFGCGAAGALTLTNTLFIQPQSIFGVQWTAFMLFMVLVGGLGTFEGPIIGAILYFTLQNQFAEQGAWYLIGLGVVAVGFALFLPRGLWSVVADRFHLRLLPIGYHLHGQSSKET</sequence>
<reference evidence="7 8" key="1">
    <citation type="submission" date="2019-10" db="EMBL/GenBank/DDBJ databases">
        <title>Whole genome shotgun sequence of Acrocarpospora corrugata NBRC 13972.</title>
        <authorList>
            <person name="Ichikawa N."/>
            <person name="Kimura A."/>
            <person name="Kitahashi Y."/>
            <person name="Komaki H."/>
            <person name="Oguchi A."/>
        </authorList>
    </citation>
    <scope>NUCLEOTIDE SEQUENCE [LARGE SCALE GENOMIC DNA]</scope>
    <source>
        <strain evidence="7 8">NBRC 13972</strain>
    </source>
</reference>
<dbReference type="GO" id="GO:0005886">
    <property type="term" value="C:plasma membrane"/>
    <property type="evidence" value="ECO:0007669"/>
    <property type="project" value="UniProtKB-SubCell"/>
</dbReference>
<dbReference type="AlphaFoldDB" id="A0A5M3W8T2"/>
<dbReference type="PANTHER" id="PTHR30482:SF17">
    <property type="entry name" value="ABC TRANSPORTER ATP-BINDING PROTEIN"/>
    <property type="match status" value="1"/>
</dbReference>
<feature type="transmembrane region" description="Helical" evidence="6">
    <location>
        <begin position="192"/>
        <end position="217"/>
    </location>
</feature>
<evidence type="ECO:0000256" key="2">
    <source>
        <dbReference type="ARBA" id="ARBA00022475"/>
    </source>
</evidence>
<keyword evidence="5 6" id="KW-0472">Membrane</keyword>
<dbReference type="EMBL" id="BLAD01000096">
    <property type="protein sequence ID" value="GES05236.1"/>
    <property type="molecule type" value="Genomic_DNA"/>
</dbReference>
<keyword evidence="2" id="KW-1003">Cell membrane</keyword>
<comment type="caution">
    <text evidence="7">The sequence shown here is derived from an EMBL/GenBank/DDBJ whole genome shotgun (WGS) entry which is preliminary data.</text>
</comment>
<dbReference type="Proteomes" id="UP000334990">
    <property type="component" value="Unassembled WGS sequence"/>
</dbReference>
<evidence type="ECO:0000256" key="1">
    <source>
        <dbReference type="ARBA" id="ARBA00004651"/>
    </source>
</evidence>
<dbReference type="Pfam" id="PF02653">
    <property type="entry name" value="BPD_transp_2"/>
    <property type="match status" value="1"/>
</dbReference>
<accession>A0A5M3W8T2</accession>
<keyword evidence="8" id="KW-1185">Reference proteome</keyword>
<dbReference type="InterPro" id="IPR001851">
    <property type="entry name" value="ABC_transp_permease"/>
</dbReference>
<feature type="transmembrane region" description="Helical" evidence="6">
    <location>
        <begin position="156"/>
        <end position="180"/>
    </location>
</feature>
<feature type="transmembrane region" description="Helical" evidence="6">
    <location>
        <begin position="229"/>
        <end position="250"/>
    </location>
</feature>
<protein>
    <submittedName>
        <fullName evidence="7">Branched-chain amino acid ABC transporter permease</fullName>
    </submittedName>
</protein>
<evidence type="ECO:0000313" key="7">
    <source>
        <dbReference type="EMBL" id="GES05236.1"/>
    </source>
</evidence>
<organism evidence="7 8">
    <name type="scientific">Acrocarpospora corrugata</name>
    <dbReference type="NCBI Taxonomy" id="35763"/>
    <lineage>
        <taxon>Bacteria</taxon>
        <taxon>Bacillati</taxon>
        <taxon>Actinomycetota</taxon>
        <taxon>Actinomycetes</taxon>
        <taxon>Streptosporangiales</taxon>
        <taxon>Streptosporangiaceae</taxon>
        <taxon>Acrocarpospora</taxon>
    </lineage>
</organism>
<dbReference type="PANTHER" id="PTHR30482">
    <property type="entry name" value="HIGH-AFFINITY BRANCHED-CHAIN AMINO ACID TRANSPORT SYSTEM PERMEASE"/>
    <property type="match status" value="1"/>
</dbReference>
<keyword evidence="3 6" id="KW-0812">Transmembrane</keyword>
<keyword evidence="4 6" id="KW-1133">Transmembrane helix</keyword>
<proteinExistence type="predicted"/>
<dbReference type="GO" id="GO:0015658">
    <property type="term" value="F:branched-chain amino acid transmembrane transporter activity"/>
    <property type="evidence" value="ECO:0007669"/>
    <property type="project" value="InterPro"/>
</dbReference>
<dbReference type="CDD" id="cd06581">
    <property type="entry name" value="TM_PBP1_LivM_like"/>
    <property type="match status" value="1"/>
</dbReference>
<dbReference type="RefSeq" id="WP_155341264.1">
    <property type="nucleotide sequence ID" value="NZ_BAAABN010000001.1"/>
</dbReference>
<comment type="subcellular location">
    <subcellularLocation>
        <location evidence="1">Cell membrane</location>
        <topology evidence="1">Multi-pass membrane protein</topology>
    </subcellularLocation>
</comment>
<evidence type="ECO:0000256" key="3">
    <source>
        <dbReference type="ARBA" id="ARBA00022692"/>
    </source>
</evidence>
<evidence type="ECO:0000256" key="6">
    <source>
        <dbReference type="SAM" id="Phobius"/>
    </source>
</evidence>
<dbReference type="InterPro" id="IPR043428">
    <property type="entry name" value="LivM-like"/>
</dbReference>
<gene>
    <name evidence="7" type="ORF">Acor_73040</name>
</gene>
<evidence type="ECO:0000256" key="4">
    <source>
        <dbReference type="ARBA" id="ARBA00022989"/>
    </source>
</evidence>
<feature type="transmembrane region" description="Helical" evidence="6">
    <location>
        <begin position="106"/>
        <end position="126"/>
    </location>
</feature>
<feature type="transmembrane region" description="Helical" evidence="6">
    <location>
        <begin position="34"/>
        <end position="56"/>
    </location>
</feature>
<feature type="transmembrane region" description="Helical" evidence="6">
    <location>
        <begin position="63"/>
        <end position="80"/>
    </location>
</feature>
<name>A0A5M3W8T2_9ACTN</name>
<dbReference type="OrthoDB" id="9814461at2"/>